<dbReference type="EMBL" id="FPIP01000005">
    <property type="protein sequence ID" value="SFW38144.1"/>
    <property type="molecule type" value="Genomic_DNA"/>
</dbReference>
<dbReference type="Pfam" id="PF20040">
    <property type="entry name" value="DUF6442"/>
    <property type="match status" value="1"/>
</dbReference>
<name>A0A1K1NRN3_RUMFL</name>
<evidence type="ECO:0000313" key="2">
    <source>
        <dbReference type="EMBL" id="SFW38144.1"/>
    </source>
</evidence>
<proteinExistence type="predicted"/>
<dbReference type="AlphaFoldDB" id="A0A1K1NRN3"/>
<dbReference type="InterPro" id="IPR045620">
    <property type="entry name" value="DUF6442"/>
</dbReference>
<feature type="transmembrane region" description="Helical" evidence="1">
    <location>
        <begin position="52"/>
        <end position="72"/>
    </location>
</feature>
<gene>
    <name evidence="2" type="ORF">SAMN02910280_2218</name>
</gene>
<accession>A0A1K1NRN3</accession>
<evidence type="ECO:0000256" key="1">
    <source>
        <dbReference type="SAM" id="Phobius"/>
    </source>
</evidence>
<keyword evidence="1" id="KW-1133">Transmembrane helix</keyword>
<keyword evidence="1" id="KW-0472">Membrane</keyword>
<sequence length="112" mass="12987">MNKKDILKKSRKEFKNQDLPEIEEIRKMSVFSLVAVVIFACVIVLAEKHVYGEYNIGLMTVVFSAPVIMGLYRCFTSKKKHKLPIIAATVWFALWFGFLAFCEITSLMDYKR</sequence>
<feature type="transmembrane region" description="Helical" evidence="1">
    <location>
        <begin position="84"/>
        <end position="108"/>
    </location>
</feature>
<reference evidence="2 3" key="1">
    <citation type="submission" date="2016-11" db="EMBL/GenBank/DDBJ databases">
        <authorList>
            <person name="Jaros S."/>
            <person name="Januszkiewicz K."/>
            <person name="Wedrychowicz H."/>
        </authorList>
    </citation>
    <scope>NUCLEOTIDE SEQUENCE [LARGE SCALE GENOMIC DNA]</scope>
    <source>
        <strain evidence="2 3">YL228</strain>
    </source>
</reference>
<dbReference type="RefSeq" id="WP_024861471.1">
    <property type="nucleotide sequence ID" value="NZ_FPIP01000005.1"/>
</dbReference>
<organism evidence="2 3">
    <name type="scientific">Ruminococcus flavefaciens</name>
    <dbReference type="NCBI Taxonomy" id="1265"/>
    <lineage>
        <taxon>Bacteria</taxon>
        <taxon>Bacillati</taxon>
        <taxon>Bacillota</taxon>
        <taxon>Clostridia</taxon>
        <taxon>Eubacteriales</taxon>
        <taxon>Oscillospiraceae</taxon>
        <taxon>Ruminococcus</taxon>
    </lineage>
</organism>
<evidence type="ECO:0000313" key="3">
    <source>
        <dbReference type="Proteomes" id="UP000183461"/>
    </source>
</evidence>
<dbReference type="Proteomes" id="UP000183461">
    <property type="component" value="Unassembled WGS sequence"/>
</dbReference>
<keyword evidence="1" id="KW-0812">Transmembrane</keyword>
<protein>
    <submittedName>
        <fullName evidence="2">Uncharacterized protein</fullName>
    </submittedName>
</protein>
<feature type="transmembrane region" description="Helical" evidence="1">
    <location>
        <begin position="28"/>
        <end position="46"/>
    </location>
</feature>